<feature type="transmembrane region" description="Helical" evidence="2">
    <location>
        <begin position="291"/>
        <end position="309"/>
    </location>
</feature>
<reference evidence="4" key="1">
    <citation type="submission" date="2021-06" db="EMBL/GenBank/DDBJ databases">
        <authorList>
            <person name="Kallberg Y."/>
            <person name="Tangrot J."/>
            <person name="Rosling A."/>
        </authorList>
    </citation>
    <scope>NUCLEOTIDE SEQUENCE</scope>
    <source>
        <strain evidence="4">AZ414A</strain>
    </source>
</reference>
<sequence length="312" mass="36209">MKEKPDIIVVGLQEYTPMPCSLIKVNNKRLNYYSKLIERAISLGTNKENYTQLMKDDYVGLALFIYVKDRFTGIIKNYEISKAGVGPFWIGNKVLCFVVTHLTPHNHNTQRRNQDFKSICERNLDQLTREVKSGKVLHGFEEGELNFLPTYKYQVGSKNEFDVSSKLPGWCDRIFYYWHHDGKEEDNEGFDVEEQSNNNNNNNQDLTGGKEPPIKLISYLSHPSYTLSDHKPVSAFFIISTLPSSHSFSSITTSFSPFKIDPNRKRKFLIGEIVSKILGFGWWLFGTYNGIKVFLLLVILEYWLYLVWINKF</sequence>
<protein>
    <submittedName>
        <fullName evidence="4">4421_t:CDS:1</fullName>
    </submittedName>
</protein>
<dbReference type="PANTHER" id="PTHR11200:SF300">
    <property type="entry name" value="TYPE II INOSITOL 1,4,5-TRISPHOSPHATE 5-PHOSPHATASE"/>
    <property type="match status" value="1"/>
</dbReference>
<dbReference type="InterPro" id="IPR000300">
    <property type="entry name" value="IPPc"/>
</dbReference>
<feature type="domain" description="Inositol polyphosphate-related phosphatase" evidence="3">
    <location>
        <begin position="1"/>
        <end position="245"/>
    </location>
</feature>
<dbReference type="SMART" id="SM00128">
    <property type="entry name" value="IPPc"/>
    <property type="match status" value="1"/>
</dbReference>
<dbReference type="Pfam" id="PF22669">
    <property type="entry name" value="Exo_endo_phos2"/>
    <property type="match status" value="2"/>
</dbReference>
<evidence type="ECO:0000256" key="1">
    <source>
        <dbReference type="SAM" id="MobiDB-lite"/>
    </source>
</evidence>
<gene>
    <name evidence="4" type="ORF">DEBURN_LOCUS5665</name>
</gene>
<dbReference type="Gene3D" id="3.60.10.10">
    <property type="entry name" value="Endonuclease/exonuclease/phosphatase"/>
    <property type="match status" value="2"/>
</dbReference>
<keyword evidence="2" id="KW-0812">Transmembrane</keyword>
<keyword evidence="2" id="KW-1133">Transmembrane helix</keyword>
<dbReference type="OrthoDB" id="62798at2759"/>
<accession>A0A9N9A8B3</accession>
<dbReference type="GO" id="GO:0004439">
    <property type="term" value="F:phosphatidylinositol-4,5-bisphosphate 5-phosphatase activity"/>
    <property type="evidence" value="ECO:0007669"/>
    <property type="project" value="TreeGrafter"/>
</dbReference>
<dbReference type="EMBL" id="CAJVPK010000518">
    <property type="protein sequence ID" value="CAG8521092.1"/>
    <property type="molecule type" value="Genomic_DNA"/>
</dbReference>
<evidence type="ECO:0000313" key="4">
    <source>
        <dbReference type="EMBL" id="CAG8521092.1"/>
    </source>
</evidence>
<dbReference type="PANTHER" id="PTHR11200">
    <property type="entry name" value="INOSITOL 5-PHOSPHATASE"/>
    <property type="match status" value="1"/>
</dbReference>
<dbReference type="GO" id="GO:0046856">
    <property type="term" value="P:phosphatidylinositol dephosphorylation"/>
    <property type="evidence" value="ECO:0007669"/>
    <property type="project" value="InterPro"/>
</dbReference>
<dbReference type="InterPro" id="IPR036691">
    <property type="entry name" value="Endo/exonu/phosph_ase_sf"/>
</dbReference>
<comment type="caution">
    <text evidence="4">The sequence shown here is derived from an EMBL/GenBank/DDBJ whole genome shotgun (WGS) entry which is preliminary data.</text>
</comment>
<evidence type="ECO:0000313" key="5">
    <source>
        <dbReference type="Proteomes" id="UP000789706"/>
    </source>
</evidence>
<dbReference type="InterPro" id="IPR046985">
    <property type="entry name" value="IP5"/>
</dbReference>
<evidence type="ECO:0000259" key="3">
    <source>
        <dbReference type="SMART" id="SM00128"/>
    </source>
</evidence>
<dbReference type="SUPFAM" id="SSF56219">
    <property type="entry name" value="DNase I-like"/>
    <property type="match status" value="1"/>
</dbReference>
<organism evidence="4 5">
    <name type="scientific">Diversispora eburnea</name>
    <dbReference type="NCBI Taxonomy" id="1213867"/>
    <lineage>
        <taxon>Eukaryota</taxon>
        <taxon>Fungi</taxon>
        <taxon>Fungi incertae sedis</taxon>
        <taxon>Mucoromycota</taxon>
        <taxon>Glomeromycotina</taxon>
        <taxon>Glomeromycetes</taxon>
        <taxon>Diversisporales</taxon>
        <taxon>Diversisporaceae</taxon>
        <taxon>Diversispora</taxon>
    </lineage>
</organism>
<evidence type="ECO:0000256" key="2">
    <source>
        <dbReference type="SAM" id="Phobius"/>
    </source>
</evidence>
<keyword evidence="2" id="KW-0472">Membrane</keyword>
<keyword evidence="5" id="KW-1185">Reference proteome</keyword>
<feature type="transmembrane region" description="Helical" evidence="2">
    <location>
        <begin position="268"/>
        <end position="285"/>
    </location>
</feature>
<feature type="region of interest" description="Disordered" evidence="1">
    <location>
        <begin position="186"/>
        <end position="209"/>
    </location>
</feature>
<dbReference type="Proteomes" id="UP000789706">
    <property type="component" value="Unassembled WGS sequence"/>
</dbReference>
<proteinExistence type="predicted"/>
<name>A0A9N9A8B3_9GLOM</name>
<dbReference type="AlphaFoldDB" id="A0A9N9A8B3"/>